<protein>
    <submittedName>
        <fullName evidence="1">Uncharacterized protein</fullName>
    </submittedName>
</protein>
<name>A0A382LNQ4_9ZZZZ</name>
<proteinExistence type="predicted"/>
<organism evidence="1">
    <name type="scientific">marine metagenome</name>
    <dbReference type="NCBI Taxonomy" id="408172"/>
    <lineage>
        <taxon>unclassified sequences</taxon>
        <taxon>metagenomes</taxon>
        <taxon>ecological metagenomes</taxon>
    </lineage>
</organism>
<reference evidence="1" key="1">
    <citation type="submission" date="2018-05" db="EMBL/GenBank/DDBJ databases">
        <authorList>
            <person name="Lanie J.A."/>
            <person name="Ng W.-L."/>
            <person name="Kazmierczak K.M."/>
            <person name="Andrzejewski T.M."/>
            <person name="Davidsen T.M."/>
            <person name="Wayne K.J."/>
            <person name="Tettelin H."/>
            <person name="Glass J.I."/>
            <person name="Rusch D."/>
            <person name="Podicherti R."/>
            <person name="Tsui H.-C.T."/>
            <person name="Winkler M.E."/>
        </authorList>
    </citation>
    <scope>NUCLEOTIDE SEQUENCE</scope>
</reference>
<sequence length="144" mass="17305">MSLTYEKIPYSLSCLSQCLVKLEKCLTPDLLTPKYREENESNPMYGHCYHTTQAMYYLLDTDTLDIMSADDWRGEKHWWLRDREIDYDIDLTSEQYYLIDKKPPYLDGKISKWYGWKGRPHGRTLKLIKKMQPDIANIKIMYYN</sequence>
<dbReference type="EMBL" id="UINC01088269">
    <property type="protein sequence ID" value="SVC38339.1"/>
    <property type="molecule type" value="Genomic_DNA"/>
</dbReference>
<evidence type="ECO:0000313" key="1">
    <source>
        <dbReference type="EMBL" id="SVC38339.1"/>
    </source>
</evidence>
<gene>
    <name evidence="1" type="ORF">METZ01_LOCUS291193</name>
</gene>
<dbReference type="AlphaFoldDB" id="A0A382LNQ4"/>
<accession>A0A382LNQ4</accession>